<dbReference type="InterPro" id="IPR024975">
    <property type="entry name" value="NOV_C"/>
</dbReference>
<organism evidence="2 3">
    <name type="scientific">Flexivirga endophytica</name>
    <dbReference type="NCBI Taxonomy" id="1849103"/>
    <lineage>
        <taxon>Bacteria</taxon>
        <taxon>Bacillati</taxon>
        <taxon>Actinomycetota</taxon>
        <taxon>Actinomycetes</taxon>
        <taxon>Micrococcales</taxon>
        <taxon>Dermacoccaceae</taxon>
        <taxon>Flexivirga</taxon>
    </lineage>
</organism>
<dbReference type="Pfam" id="PF13020">
    <property type="entry name" value="NOV_C"/>
    <property type="match status" value="1"/>
</dbReference>
<evidence type="ECO:0000313" key="3">
    <source>
        <dbReference type="Proteomes" id="UP000636793"/>
    </source>
</evidence>
<protein>
    <recommendedName>
        <fullName evidence="1">Protein NO VEIN C-terminal domain-containing protein</fullName>
    </recommendedName>
</protein>
<gene>
    <name evidence="2" type="ORF">GCM10011492_30650</name>
</gene>
<keyword evidence="3" id="KW-1185">Reference proteome</keyword>
<comment type="caution">
    <text evidence="2">The sequence shown here is derived from an EMBL/GenBank/DDBJ whole genome shotgun (WGS) entry which is preliminary data.</text>
</comment>
<sequence length="174" mass="19904">MTMVDRRKVADKRAMAIVLGYEQLHRDPVFDVHEGLSQDADRIREAASGIDVKDVRLSADVVAGVARQARVIEVKSRGSKGPIHVLDRQKWTFETLGDRAWLYVVWNVTQPSDYELWAVQDPNRMPWVITRPNERERGTFRGVQHEAIYKLTDDDINRLGTQLDLTGVTLPPKE</sequence>
<name>A0A916WXM7_9MICO</name>
<reference evidence="2" key="1">
    <citation type="journal article" date="2014" name="Int. J. Syst. Evol. Microbiol.">
        <title>Complete genome sequence of Corynebacterium casei LMG S-19264T (=DSM 44701T), isolated from a smear-ripened cheese.</title>
        <authorList>
            <consortium name="US DOE Joint Genome Institute (JGI-PGF)"/>
            <person name="Walter F."/>
            <person name="Albersmeier A."/>
            <person name="Kalinowski J."/>
            <person name="Ruckert C."/>
        </authorList>
    </citation>
    <scope>NUCLEOTIDE SEQUENCE</scope>
    <source>
        <strain evidence="2">CGMCC 1.15085</strain>
    </source>
</reference>
<evidence type="ECO:0000259" key="1">
    <source>
        <dbReference type="Pfam" id="PF13020"/>
    </source>
</evidence>
<dbReference type="EMBL" id="BMHI01000004">
    <property type="protein sequence ID" value="GGB37754.1"/>
    <property type="molecule type" value="Genomic_DNA"/>
</dbReference>
<evidence type="ECO:0000313" key="2">
    <source>
        <dbReference type="EMBL" id="GGB37754.1"/>
    </source>
</evidence>
<proteinExistence type="predicted"/>
<dbReference type="AlphaFoldDB" id="A0A916WXM7"/>
<feature type="domain" description="Protein NO VEIN C-terminal" evidence="1">
    <location>
        <begin position="56"/>
        <end position="110"/>
    </location>
</feature>
<dbReference type="RefSeq" id="WP_188837869.1">
    <property type="nucleotide sequence ID" value="NZ_BMHI01000004.1"/>
</dbReference>
<reference evidence="2" key="2">
    <citation type="submission" date="2020-09" db="EMBL/GenBank/DDBJ databases">
        <authorList>
            <person name="Sun Q."/>
            <person name="Zhou Y."/>
        </authorList>
    </citation>
    <scope>NUCLEOTIDE SEQUENCE</scope>
    <source>
        <strain evidence="2">CGMCC 1.15085</strain>
    </source>
</reference>
<accession>A0A916WXM7</accession>
<dbReference type="Proteomes" id="UP000636793">
    <property type="component" value="Unassembled WGS sequence"/>
</dbReference>